<dbReference type="GO" id="GO:0022857">
    <property type="term" value="F:transmembrane transporter activity"/>
    <property type="evidence" value="ECO:0007669"/>
    <property type="project" value="InterPro"/>
</dbReference>
<dbReference type="InterPro" id="IPR036259">
    <property type="entry name" value="MFS_trans_sf"/>
</dbReference>
<gene>
    <name evidence="8" type="ORF">CLLI_17690</name>
</gene>
<name>A0A2T0B396_9CLOT</name>
<evidence type="ECO:0000256" key="5">
    <source>
        <dbReference type="ARBA" id="ARBA00023136"/>
    </source>
</evidence>
<dbReference type="PROSITE" id="PS50850">
    <property type="entry name" value="MFS"/>
    <property type="match status" value="1"/>
</dbReference>
<keyword evidence="5 6" id="KW-0472">Membrane</keyword>
<proteinExistence type="predicted"/>
<sequence length="394" mass="44435">MNNYKKNLYIMCIAAFLQGLVFYGPIATIFRQYRGLNLYQIFLLQFIFTLSMILLEVPWGHFSDKFGYKKALIVSYFLFFISKIVFYKSYDFYGFLLESIVVSMSISGISGCDSALIYLSVGEKESERAFSLYSAASAGGFFTASFLSTFMIKKSLDFPVLLTIFPYGIAFILIFFIKDVEYDKKDISIKNSFKNIAQNKNIFIFIIAIALIGETTHSICVFLNGPKYLNVGIDLKYFGLLTAFMQIICLASAKSYKLSKNFGHRIVFNFLLFMITIASFWLAYSNSAIITIILIAVIEGAFALVQPLSLDIQNKSIKTADRATMLSMYAMISDVIASAANIAIGKAADISLEFSFTICGILSLAALIFIIIYFNYIEERSLLKFSFIKKLLIK</sequence>
<keyword evidence="4 6" id="KW-1133">Transmembrane helix</keyword>
<dbReference type="Pfam" id="PF07690">
    <property type="entry name" value="MFS_1"/>
    <property type="match status" value="1"/>
</dbReference>
<keyword evidence="2" id="KW-0813">Transport</keyword>
<dbReference type="OrthoDB" id="1642828at2"/>
<feature type="transmembrane region" description="Helical" evidence="6">
    <location>
        <begin position="71"/>
        <end position="90"/>
    </location>
</feature>
<dbReference type="AlphaFoldDB" id="A0A2T0B396"/>
<feature type="transmembrane region" description="Helical" evidence="6">
    <location>
        <begin position="266"/>
        <end position="282"/>
    </location>
</feature>
<feature type="transmembrane region" description="Helical" evidence="6">
    <location>
        <begin position="38"/>
        <end position="59"/>
    </location>
</feature>
<reference evidence="8 9" key="1">
    <citation type="submission" date="2018-03" db="EMBL/GenBank/DDBJ databases">
        <title>Genome sequence of Clostridium liquoris DSM 100320.</title>
        <authorList>
            <person name="Poehlein A."/>
            <person name="Daniel R."/>
        </authorList>
    </citation>
    <scope>NUCLEOTIDE SEQUENCE [LARGE SCALE GENOMIC DNA]</scope>
    <source>
        <strain evidence="8 9">DSM 100320</strain>
    </source>
</reference>
<dbReference type="PANTHER" id="PTHR23530:SF1">
    <property type="entry name" value="PERMEASE, MAJOR FACILITATOR SUPERFAMILY-RELATED"/>
    <property type="match status" value="1"/>
</dbReference>
<evidence type="ECO:0000256" key="3">
    <source>
        <dbReference type="ARBA" id="ARBA00022692"/>
    </source>
</evidence>
<dbReference type="GO" id="GO:0005886">
    <property type="term" value="C:plasma membrane"/>
    <property type="evidence" value="ECO:0007669"/>
    <property type="project" value="UniProtKB-SubCell"/>
</dbReference>
<feature type="transmembrane region" description="Helical" evidence="6">
    <location>
        <begin position="288"/>
        <end position="305"/>
    </location>
</feature>
<dbReference type="InterPro" id="IPR020846">
    <property type="entry name" value="MFS_dom"/>
</dbReference>
<dbReference type="CDD" id="cd06174">
    <property type="entry name" value="MFS"/>
    <property type="match status" value="1"/>
</dbReference>
<dbReference type="SUPFAM" id="SSF103473">
    <property type="entry name" value="MFS general substrate transporter"/>
    <property type="match status" value="1"/>
</dbReference>
<evidence type="ECO:0000256" key="2">
    <source>
        <dbReference type="ARBA" id="ARBA00022448"/>
    </source>
</evidence>
<dbReference type="EMBL" id="PVXO01000047">
    <property type="protein sequence ID" value="PRR78342.1"/>
    <property type="molecule type" value="Genomic_DNA"/>
</dbReference>
<dbReference type="PANTHER" id="PTHR23530">
    <property type="entry name" value="TRANSPORT PROTEIN-RELATED"/>
    <property type="match status" value="1"/>
</dbReference>
<comment type="subcellular location">
    <subcellularLocation>
        <location evidence="1">Cell membrane</location>
        <topology evidence="1">Multi-pass membrane protein</topology>
    </subcellularLocation>
</comment>
<dbReference type="Proteomes" id="UP000239706">
    <property type="component" value="Unassembled WGS sequence"/>
</dbReference>
<dbReference type="RefSeq" id="WP_106063855.1">
    <property type="nucleotide sequence ID" value="NZ_PVXO01000047.1"/>
</dbReference>
<dbReference type="Gene3D" id="1.20.1250.20">
    <property type="entry name" value="MFS general substrate transporter like domains"/>
    <property type="match status" value="1"/>
</dbReference>
<feature type="transmembrane region" description="Helical" evidence="6">
    <location>
        <begin position="130"/>
        <end position="152"/>
    </location>
</feature>
<evidence type="ECO:0000259" key="7">
    <source>
        <dbReference type="PROSITE" id="PS50850"/>
    </source>
</evidence>
<feature type="transmembrane region" description="Helical" evidence="6">
    <location>
        <begin position="158"/>
        <end position="177"/>
    </location>
</feature>
<feature type="transmembrane region" description="Helical" evidence="6">
    <location>
        <begin position="237"/>
        <end position="254"/>
    </location>
</feature>
<dbReference type="InterPro" id="IPR011701">
    <property type="entry name" value="MFS"/>
</dbReference>
<keyword evidence="3 6" id="KW-0812">Transmembrane</keyword>
<dbReference type="InterPro" id="IPR053160">
    <property type="entry name" value="MFS_DHA3_Transporter"/>
</dbReference>
<evidence type="ECO:0000313" key="8">
    <source>
        <dbReference type="EMBL" id="PRR78342.1"/>
    </source>
</evidence>
<comment type="caution">
    <text evidence="8">The sequence shown here is derived from an EMBL/GenBank/DDBJ whole genome shotgun (WGS) entry which is preliminary data.</text>
</comment>
<protein>
    <submittedName>
        <fullName evidence="8">Major Facilitator Superfamily protein</fullName>
    </submittedName>
</protein>
<feature type="domain" description="Major facilitator superfamily (MFS) profile" evidence="7">
    <location>
        <begin position="1"/>
        <end position="378"/>
    </location>
</feature>
<evidence type="ECO:0000313" key="9">
    <source>
        <dbReference type="Proteomes" id="UP000239706"/>
    </source>
</evidence>
<evidence type="ECO:0000256" key="1">
    <source>
        <dbReference type="ARBA" id="ARBA00004651"/>
    </source>
</evidence>
<accession>A0A2T0B396</accession>
<feature type="transmembrane region" description="Helical" evidence="6">
    <location>
        <begin position="7"/>
        <end position="26"/>
    </location>
</feature>
<feature type="transmembrane region" description="Helical" evidence="6">
    <location>
        <begin position="354"/>
        <end position="376"/>
    </location>
</feature>
<organism evidence="8 9">
    <name type="scientific">Clostridium liquoris</name>
    <dbReference type="NCBI Taxonomy" id="1289519"/>
    <lineage>
        <taxon>Bacteria</taxon>
        <taxon>Bacillati</taxon>
        <taxon>Bacillota</taxon>
        <taxon>Clostridia</taxon>
        <taxon>Eubacteriales</taxon>
        <taxon>Clostridiaceae</taxon>
        <taxon>Clostridium</taxon>
    </lineage>
</organism>
<feature type="transmembrane region" description="Helical" evidence="6">
    <location>
        <begin position="326"/>
        <end position="348"/>
    </location>
</feature>
<feature type="transmembrane region" description="Helical" evidence="6">
    <location>
        <begin position="202"/>
        <end position="225"/>
    </location>
</feature>
<evidence type="ECO:0000256" key="6">
    <source>
        <dbReference type="SAM" id="Phobius"/>
    </source>
</evidence>
<keyword evidence="9" id="KW-1185">Reference proteome</keyword>
<feature type="transmembrane region" description="Helical" evidence="6">
    <location>
        <begin position="96"/>
        <end position="118"/>
    </location>
</feature>
<evidence type="ECO:0000256" key="4">
    <source>
        <dbReference type="ARBA" id="ARBA00022989"/>
    </source>
</evidence>